<name>A0A1I7B2Z4_9FLAO</name>
<evidence type="ECO:0000313" key="3">
    <source>
        <dbReference type="Proteomes" id="UP000236454"/>
    </source>
</evidence>
<protein>
    <submittedName>
        <fullName evidence="2">Uncharacterized protein</fullName>
    </submittedName>
</protein>
<feature type="signal peptide" evidence="1">
    <location>
        <begin position="1"/>
        <end position="19"/>
    </location>
</feature>
<dbReference type="OrthoDB" id="1467286at2"/>
<evidence type="ECO:0000313" key="2">
    <source>
        <dbReference type="EMBL" id="SFT81557.1"/>
    </source>
</evidence>
<dbReference type="EMBL" id="FPAS01000004">
    <property type="protein sequence ID" value="SFT81557.1"/>
    <property type="molecule type" value="Genomic_DNA"/>
</dbReference>
<reference evidence="2 3" key="1">
    <citation type="submission" date="2016-10" db="EMBL/GenBank/DDBJ databases">
        <authorList>
            <person name="de Groot N.N."/>
        </authorList>
    </citation>
    <scope>NUCLEOTIDE SEQUENCE [LARGE SCALE GENOMIC DNA]</scope>
    <source>
        <strain evidence="2 3">CGMCC 1.7005</strain>
    </source>
</reference>
<dbReference type="AlphaFoldDB" id="A0A1I7B2Z4"/>
<organism evidence="2 3">
    <name type="scientific">Lishizhenia tianjinensis</name>
    <dbReference type="NCBI Taxonomy" id="477690"/>
    <lineage>
        <taxon>Bacteria</taxon>
        <taxon>Pseudomonadati</taxon>
        <taxon>Bacteroidota</taxon>
        <taxon>Flavobacteriia</taxon>
        <taxon>Flavobacteriales</taxon>
        <taxon>Crocinitomicaceae</taxon>
        <taxon>Lishizhenia</taxon>
    </lineage>
</organism>
<accession>A0A1I7B2Z4</accession>
<dbReference type="STRING" id="477690.SAMN05216474_2502"/>
<dbReference type="RefSeq" id="WP_090250656.1">
    <property type="nucleotide sequence ID" value="NZ_FPAS01000004.1"/>
</dbReference>
<feature type="chain" id="PRO_5014667243" evidence="1">
    <location>
        <begin position="20"/>
        <end position="191"/>
    </location>
</feature>
<proteinExistence type="predicted"/>
<evidence type="ECO:0000256" key="1">
    <source>
        <dbReference type="SAM" id="SignalP"/>
    </source>
</evidence>
<gene>
    <name evidence="2" type="ORF">SAMN05216474_2502</name>
</gene>
<sequence>MKLVSTLLLGLFLSTSLIAQEEKKNITSEDLPGMDSLNNVVVVGQIDFQQDLFALEINLTTLFNQHGIKTKSSLNVVKQGASATSLANDSIQNLLKEQGFDTYMLISVRGYDRKFKPSTNILSLNKNLTSEHLFPLYRDDIVSVTFEITFYKDGEPVENRLIKIGTVGSQESVLKKLNKKMSKLIEKEWKA</sequence>
<dbReference type="Proteomes" id="UP000236454">
    <property type="component" value="Unassembled WGS sequence"/>
</dbReference>
<keyword evidence="3" id="KW-1185">Reference proteome</keyword>
<keyword evidence="1" id="KW-0732">Signal</keyword>